<dbReference type="AlphaFoldDB" id="A0A1M5Y8C4"/>
<evidence type="ECO:0000313" key="2">
    <source>
        <dbReference type="EMBL" id="SHI08317.1"/>
    </source>
</evidence>
<keyword evidence="1" id="KW-0812">Transmembrane</keyword>
<gene>
    <name evidence="2" type="ORF">SAMN02745207_04280</name>
</gene>
<sequence length="75" mass="7275">MEMTLNYSGAFCELGCDELEGVNGGVDWNGVGLGVSMTAGGIIGAKIGALGGVPGVAAGTIIGAAVGGILYSLWD</sequence>
<reference evidence="2 3" key="1">
    <citation type="submission" date="2016-11" db="EMBL/GenBank/DDBJ databases">
        <authorList>
            <person name="Jaros S."/>
            <person name="Januszkiewicz K."/>
            <person name="Wedrychowicz H."/>
        </authorList>
    </citation>
    <scope>NUCLEOTIDE SEQUENCE [LARGE SCALE GENOMIC DNA]</scope>
    <source>
        <strain evidence="2 3">DSM 8605</strain>
    </source>
</reference>
<proteinExistence type="predicted"/>
<keyword evidence="3" id="KW-1185">Reference proteome</keyword>
<organism evidence="2 3">
    <name type="scientific">Clostridium grantii DSM 8605</name>
    <dbReference type="NCBI Taxonomy" id="1121316"/>
    <lineage>
        <taxon>Bacteria</taxon>
        <taxon>Bacillati</taxon>
        <taxon>Bacillota</taxon>
        <taxon>Clostridia</taxon>
        <taxon>Eubacteriales</taxon>
        <taxon>Clostridiaceae</taxon>
        <taxon>Clostridium</taxon>
    </lineage>
</organism>
<accession>A0A1M5Y8C4</accession>
<evidence type="ECO:0000313" key="3">
    <source>
        <dbReference type="Proteomes" id="UP000184447"/>
    </source>
</evidence>
<dbReference type="RefSeq" id="WP_143160624.1">
    <property type="nucleotide sequence ID" value="NZ_FQXM01000069.1"/>
</dbReference>
<keyword evidence="1" id="KW-1133">Transmembrane helix</keyword>
<dbReference type="Proteomes" id="UP000184447">
    <property type="component" value="Unassembled WGS sequence"/>
</dbReference>
<feature type="transmembrane region" description="Helical" evidence="1">
    <location>
        <begin position="47"/>
        <end position="74"/>
    </location>
</feature>
<evidence type="ECO:0000256" key="1">
    <source>
        <dbReference type="SAM" id="Phobius"/>
    </source>
</evidence>
<protein>
    <recommendedName>
        <fullName evidence="4">Bacteriocin class II with double-glycine leader peptide</fullName>
    </recommendedName>
</protein>
<dbReference type="EMBL" id="FQXM01000069">
    <property type="protein sequence ID" value="SHI08317.1"/>
    <property type="molecule type" value="Genomic_DNA"/>
</dbReference>
<keyword evidence="1" id="KW-0472">Membrane</keyword>
<dbReference type="STRING" id="1121316.SAMN02745207_04280"/>
<evidence type="ECO:0008006" key="4">
    <source>
        <dbReference type="Google" id="ProtNLM"/>
    </source>
</evidence>
<name>A0A1M5Y8C4_9CLOT</name>